<gene>
    <name evidence="1" type="ORF">BXZ70DRAFT_709032</name>
</gene>
<evidence type="ECO:0008006" key="3">
    <source>
        <dbReference type="Google" id="ProtNLM"/>
    </source>
</evidence>
<evidence type="ECO:0000313" key="2">
    <source>
        <dbReference type="Proteomes" id="UP000813824"/>
    </source>
</evidence>
<dbReference type="SUPFAM" id="SSF52047">
    <property type="entry name" value="RNI-like"/>
    <property type="match status" value="1"/>
</dbReference>
<accession>A0A8K0UDW8</accession>
<dbReference type="Proteomes" id="UP000813824">
    <property type="component" value="Unassembled WGS sequence"/>
</dbReference>
<sequence length="388" mass="43726">MGNLANEAITSTTIRLPLELTDKVIDCLHDNPSALRTCSLISRAFLRRSRFHRFRSVMLNARASEKFEKLLNESPGVGPYVRELHVSVSTFERTPTWVDSRLPHIASKLPNVTTLHMRGNGEYRAAAVADLTSVRELYLTHCEMYSMNEFVSIVGSFPHLQSVCLRDVLVGRSQALTPLAPKLKKSPKVLEFSSSRLDGPMFVDWLLAHDLWEVESLIMVPIQRIAIECVGRFLRVASHSVKYMKIAMVALKSDTTFASEVRSNFGLSALKNLETLEFCSPALYATQYGADDIAFHWVIQMLEDVSSPLKHLAFSLWTGDQSAVTGEDWERITDLLKLPKFSSLRKITFHVWGRPGPTTIITETIRSKLAELDEKGILSFDNVPDPEY</sequence>
<reference evidence="1" key="1">
    <citation type="journal article" date="2021" name="New Phytol.">
        <title>Evolutionary innovations through gain and loss of genes in the ectomycorrhizal Boletales.</title>
        <authorList>
            <person name="Wu G."/>
            <person name="Miyauchi S."/>
            <person name="Morin E."/>
            <person name="Kuo A."/>
            <person name="Drula E."/>
            <person name="Varga T."/>
            <person name="Kohler A."/>
            <person name="Feng B."/>
            <person name="Cao Y."/>
            <person name="Lipzen A."/>
            <person name="Daum C."/>
            <person name="Hundley H."/>
            <person name="Pangilinan J."/>
            <person name="Johnson J."/>
            <person name="Barry K."/>
            <person name="LaButti K."/>
            <person name="Ng V."/>
            <person name="Ahrendt S."/>
            <person name="Min B."/>
            <person name="Choi I.G."/>
            <person name="Park H."/>
            <person name="Plett J.M."/>
            <person name="Magnuson J."/>
            <person name="Spatafora J.W."/>
            <person name="Nagy L.G."/>
            <person name="Henrissat B."/>
            <person name="Grigoriev I.V."/>
            <person name="Yang Z.L."/>
            <person name="Xu J."/>
            <person name="Martin F.M."/>
        </authorList>
    </citation>
    <scope>NUCLEOTIDE SEQUENCE</scope>
    <source>
        <strain evidence="1">KKN 215</strain>
    </source>
</reference>
<dbReference type="OrthoDB" id="2788229at2759"/>
<dbReference type="EMBL" id="JAEVFJ010000067">
    <property type="protein sequence ID" value="KAH8077030.1"/>
    <property type="molecule type" value="Genomic_DNA"/>
</dbReference>
<protein>
    <recommendedName>
        <fullName evidence="3">F-box domain-containing protein</fullName>
    </recommendedName>
</protein>
<organism evidence="1 2">
    <name type="scientific">Cristinia sonorae</name>
    <dbReference type="NCBI Taxonomy" id="1940300"/>
    <lineage>
        <taxon>Eukaryota</taxon>
        <taxon>Fungi</taxon>
        <taxon>Dikarya</taxon>
        <taxon>Basidiomycota</taxon>
        <taxon>Agaricomycotina</taxon>
        <taxon>Agaricomycetes</taxon>
        <taxon>Agaricomycetidae</taxon>
        <taxon>Agaricales</taxon>
        <taxon>Pleurotineae</taxon>
        <taxon>Stephanosporaceae</taxon>
        <taxon>Cristinia</taxon>
    </lineage>
</organism>
<evidence type="ECO:0000313" key="1">
    <source>
        <dbReference type="EMBL" id="KAH8077030.1"/>
    </source>
</evidence>
<dbReference type="InterPro" id="IPR032675">
    <property type="entry name" value="LRR_dom_sf"/>
</dbReference>
<name>A0A8K0UDW8_9AGAR</name>
<keyword evidence="2" id="KW-1185">Reference proteome</keyword>
<comment type="caution">
    <text evidence="1">The sequence shown here is derived from an EMBL/GenBank/DDBJ whole genome shotgun (WGS) entry which is preliminary data.</text>
</comment>
<dbReference type="AlphaFoldDB" id="A0A8K0UDW8"/>
<proteinExistence type="predicted"/>
<dbReference type="Gene3D" id="3.80.10.10">
    <property type="entry name" value="Ribonuclease Inhibitor"/>
    <property type="match status" value="1"/>
</dbReference>